<dbReference type="SUPFAM" id="SSF51735">
    <property type="entry name" value="NAD(P)-binding Rossmann-fold domains"/>
    <property type="match status" value="1"/>
</dbReference>
<evidence type="ECO:0000313" key="5">
    <source>
        <dbReference type="Proteomes" id="UP001497623"/>
    </source>
</evidence>
<proteinExistence type="inferred from homology"/>
<feature type="transmembrane region" description="Helical" evidence="3">
    <location>
        <begin position="33"/>
        <end position="50"/>
    </location>
</feature>
<keyword evidence="1" id="KW-0560">Oxidoreductase</keyword>
<dbReference type="GO" id="GO:0016491">
    <property type="term" value="F:oxidoreductase activity"/>
    <property type="evidence" value="ECO:0007669"/>
    <property type="project" value="UniProtKB-KW"/>
</dbReference>
<dbReference type="PANTHER" id="PTHR43157">
    <property type="entry name" value="PHOSPHATIDYLINOSITOL-GLYCAN BIOSYNTHESIS CLASS F PROTEIN-RELATED"/>
    <property type="match status" value="1"/>
</dbReference>
<accession>A0AAV2RTU0</accession>
<evidence type="ECO:0000256" key="3">
    <source>
        <dbReference type="SAM" id="Phobius"/>
    </source>
</evidence>
<dbReference type="InterPro" id="IPR002347">
    <property type="entry name" value="SDR_fam"/>
</dbReference>
<dbReference type="PRINTS" id="PR00081">
    <property type="entry name" value="GDHRDH"/>
</dbReference>
<keyword evidence="5" id="KW-1185">Reference proteome</keyword>
<comment type="similarity">
    <text evidence="2">Belongs to the short-chain dehydrogenases/reductases (SDR) family.</text>
</comment>
<dbReference type="PANTHER" id="PTHR43157:SF31">
    <property type="entry name" value="PHOSPHATIDYLINOSITOL-GLYCAN BIOSYNTHESIS CLASS F PROTEIN"/>
    <property type="match status" value="1"/>
</dbReference>
<comment type="caution">
    <text evidence="4">The sequence shown here is derived from an EMBL/GenBank/DDBJ whole genome shotgun (WGS) entry which is preliminary data.</text>
</comment>
<keyword evidence="3" id="KW-0812">Transmembrane</keyword>
<sequence>MTVQEKLGLKWLTPEYFLDKAAWEKFFKFEKDILSVWAVIILVTGVFFDTSIRTSMFYVISVLLVRRIVAGGICTSTKRLDGQNIIITGCNTGIGKETALDLSARGAKIIMACRDTKKAEKVAAFISKETGGEIDVIQMDLSSLASIREFAKQVKEKYSHIHQLINNAGIMLALKSKTEDGFDITMGTNHLGPFYLTHLLLPLLRHSEPARIINVSSLMHWSGKLDFEDFNLEKGDYNRMTAYSTSKLANIIFTRQLAKEVNGSNIQVFSLHPGSVQSEIGRNLPYPMNLLANNGNQLFFSKSTVEGAQTSVYCATEAVQDDLFYY</sequence>
<organism evidence="4 5">
    <name type="scientific">Meganyctiphanes norvegica</name>
    <name type="common">Northern krill</name>
    <name type="synonym">Thysanopoda norvegica</name>
    <dbReference type="NCBI Taxonomy" id="48144"/>
    <lineage>
        <taxon>Eukaryota</taxon>
        <taxon>Metazoa</taxon>
        <taxon>Ecdysozoa</taxon>
        <taxon>Arthropoda</taxon>
        <taxon>Crustacea</taxon>
        <taxon>Multicrustacea</taxon>
        <taxon>Malacostraca</taxon>
        <taxon>Eumalacostraca</taxon>
        <taxon>Eucarida</taxon>
        <taxon>Euphausiacea</taxon>
        <taxon>Euphausiidae</taxon>
        <taxon>Meganyctiphanes</taxon>
    </lineage>
</organism>
<evidence type="ECO:0000256" key="1">
    <source>
        <dbReference type="ARBA" id="ARBA00023002"/>
    </source>
</evidence>
<gene>
    <name evidence="4" type="ORF">MNOR_LOCUS27520</name>
</gene>
<feature type="non-terminal residue" evidence="4">
    <location>
        <position position="326"/>
    </location>
</feature>
<dbReference type="Pfam" id="PF00106">
    <property type="entry name" value="adh_short"/>
    <property type="match status" value="1"/>
</dbReference>
<dbReference type="AlphaFoldDB" id="A0AAV2RTU0"/>
<evidence type="ECO:0000313" key="4">
    <source>
        <dbReference type="EMBL" id="CAL4135078.1"/>
    </source>
</evidence>
<name>A0AAV2RTU0_MEGNR</name>
<keyword evidence="3" id="KW-0472">Membrane</keyword>
<dbReference type="Proteomes" id="UP001497623">
    <property type="component" value="Unassembled WGS sequence"/>
</dbReference>
<dbReference type="Gene3D" id="3.40.50.720">
    <property type="entry name" value="NAD(P)-binding Rossmann-like Domain"/>
    <property type="match status" value="1"/>
</dbReference>
<protein>
    <submittedName>
        <fullName evidence="4">Uncharacterized protein</fullName>
    </submittedName>
</protein>
<keyword evidence="3" id="KW-1133">Transmembrane helix</keyword>
<dbReference type="EMBL" id="CAXKWB010029083">
    <property type="protein sequence ID" value="CAL4135078.1"/>
    <property type="molecule type" value="Genomic_DNA"/>
</dbReference>
<dbReference type="PRINTS" id="PR00080">
    <property type="entry name" value="SDRFAMILY"/>
</dbReference>
<evidence type="ECO:0000256" key="2">
    <source>
        <dbReference type="RuleBase" id="RU000363"/>
    </source>
</evidence>
<reference evidence="4 5" key="1">
    <citation type="submission" date="2024-05" db="EMBL/GenBank/DDBJ databases">
        <authorList>
            <person name="Wallberg A."/>
        </authorList>
    </citation>
    <scope>NUCLEOTIDE SEQUENCE [LARGE SCALE GENOMIC DNA]</scope>
</reference>
<dbReference type="InterPro" id="IPR036291">
    <property type="entry name" value="NAD(P)-bd_dom_sf"/>
</dbReference>